<reference evidence="14 15" key="2">
    <citation type="submission" date="2024-07" db="EMBL/GenBank/DDBJ databases">
        <authorList>
            <person name="Akdeniz Z."/>
        </authorList>
    </citation>
    <scope>NUCLEOTIDE SEQUENCE [LARGE SCALE GENOMIC DNA]</scope>
</reference>
<dbReference type="InterPro" id="IPR009080">
    <property type="entry name" value="tRNAsynth_Ia_anticodon-bd"/>
</dbReference>
<sequence>MSSFQLPPASVSFPQAELEVLQYWDQIDAFNKQLEMTQHKPKFHFFDGPPFATGLPHYGHLLAGTIKDVVCRYWAQNGFYVPRRFGWDTHGLPVEYEIDQKLGITSPQQIRDMGIHNYNEQCRSIVMRYASEWEKTVKRCGRWIDFKNDYKTLQPEFMESVWWVFSELWRKNLVYQGVKVMPYSTKCAASLSNFEAGQNYKDVQDPCCVINFPVVGEENTYFCAWTTTPWTLPSNLALCVNNELDYVKVQDPSGKLFWLAEARICELYPEKKGKKPEHVVLEKVKGSTLVGKKYVPLFDYFVDYEKQYPKTWTVLADNYVTSDSGTGIVHQAPFFGEDDYRICLANGVITKDSEIVCPIDENGCFFPIVTDFVGQYVKDADKNILKFLKNNGRLVQQSTITHSYPFCYRSDTPLIYRAIPSWFVRVEEVKDKLITNNQKAEWVPDFVQQKRFHNWLSGARDWAISRNRFWGCPIPVWQSQDKTQVICISSRKDLAEKAGLNFEDIKDIHREYVDDIEIPDPRGPEYPKMKRIDPVFDCWFESGAMPYGQSHYPFDDVKFREQGDGLADFIAEGLDQTRGWFYTLLILSTCLFDQPPAKHCIVNGLILAENGQKMSKRLRNYPPVENIIDQYGADAMRMYLCQSPAVRAQEVRFSPDGVKEVIKTVFLPWFNSHRFFAQNVVRYELTQKFQVFTEAELEQKVEHVMDKWILQNFKKLVDFVRTEMAGYRLYTVLPALVKFIEDLTNWYIRFNRLRMKEADSLVCLNVLFYVMLNMAKLMAPFTPFLAEYMHLQLKPLIENAPESIHFYQIPEYTAEQFGFGDQLLTQKIEWLKSTIVLGRMCRRDKCKINSLKTPLSKITVVHESPLVVDSLKQFADYIVQEMNVLEIDFHAGEKGFATVELDPDFKKIRDLFVNPELGKVVKAVQGFCKKATPEMIAQFRITKTIDFEGVTITDEFCAVRLKPTVDEGTSTDENGFLVQFDLSQNDQLKIKAVERELFSTIQQLRKTNKLEFVDIRNVIITVWSGAEILADVIKTVGQKINGELKIVKSEAEVPEEDKIEIDDLVFTVALE</sequence>
<dbReference type="GO" id="GO:0006428">
    <property type="term" value="P:isoleucyl-tRNA aminoacylation"/>
    <property type="evidence" value="ECO:0007669"/>
    <property type="project" value="InterPro"/>
</dbReference>
<dbReference type="CDD" id="cd07961">
    <property type="entry name" value="Anticodon_Ia_Ile_ABEc"/>
    <property type="match status" value="1"/>
</dbReference>
<protein>
    <recommendedName>
        <fullName evidence="2">isoleucine--tRNA ligase</fullName>
        <ecNumber evidence="2">6.1.1.5</ecNumber>
    </recommendedName>
    <alternativeName>
        <fullName evidence="8">Isoleucyl-tRNA synthetase</fullName>
    </alternativeName>
</protein>
<proteinExistence type="inferred from homology"/>
<evidence type="ECO:0000256" key="10">
    <source>
        <dbReference type="RuleBase" id="RU363035"/>
    </source>
</evidence>
<dbReference type="Pfam" id="PF00133">
    <property type="entry name" value="tRNA-synt_1"/>
    <property type="match status" value="1"/>
</dbReference>
<evidence type="ECO:0000256" key="1">
    <source>
        <dbReference type="ARBA" id="ARBA00005594"/>
    </source>
</evidence>
<dbReference type="InterPro" id="IPR002301">
    <property type="entry name" value="Ile-tRNA-ligase"/>
</dbReference>
<dbReference type="InterPro" id="IPR009008">
    <property type="entry name" value="Val/Leu/Ile-tRNA-synth_edit"/>
</dbReference>
<accession>A0AA86RBY4</accession>
<keyword evidence="15" id="KW-1185">Reference proteome</keyword>
<dbReference type="Gene3D" id="1.10.730.10">
    <property type="entry name" value="Isoleucyl-tRNA Synthetase, Domain 1"/>
    <property type="match status" value="1"/>
</dbReference>
<keyword evidence="4 10" id="KW-0547">Nucleotide-binding</keyword>
<evidence type="ECO:0000259" key="11">
    <source>
        <dbReference type="Pfam" id="PF00133"/>
    </source>
</evidence>
<comment type="caution">
    <text evidence="13">The sequence shown here is derived from an EMBL/GenBank/DDBJ whole genome shotgun (WGS) entry which is preliminary data.</text>
</comment>
<evidence type="ECO:0000313" key="15">
    <source>
        <dbReference type="Proteomes" id="UP001642409"/>
    </source>
</evidence>
<dbReference type="Pfam" id="PF08264">
    <property type="entry name" value="Anticodon_1"/>
    <property type="match status" value="1"/>
</dbReference>
<dbReference type="PANTHER" id="PTHR42780:SF1">
    <property type="entry name" value="ISOLEUCINE--TRNA LIGASE, CYTOPLASMIC"/>
    <property type="match status" value="1"/>
</dbReference>
<dbReference type="GO" id="GO:0004822">
    <property type="term" value="F:isoleucine-tRNA ligase activity"/>
    <property type="evidence" value="ECO:0007669"/>
    <property type="project" value="UniProtKB-EC"/>
</dbReference>
<dbReference type="GO" id="GO:0002161">
    <property type="term" value="F:aminoacyl-tRNA deacylase activity"/>
    <property type="evidence" value="ECO:0007669"/>
    <property type="project" value="InterPro"/>
</dbReference>
<reference evidence="13" key="1">
    <citation type="submission" date="2023-06" db="EMBL/GenBank/DDBJ databases">
        <authorList>
            <person name="Kurt Z."/>
        </authorList>
    </citation>
    <scope>NUCLEOTIDE SEQUENCE</scope>
</reference>
<dbReference type="InterPro" id="IPR033709">
    <property type="entry name" value="Anticodon_Ile_ABEc"/>
</dbReference>
<dbReference type="EMBL" id="CATOUU010001068">
    <property type="protein sequence ID" value="CAI9970202.1"/>
    <property type="molecule type" value="Genomic_DNA"/>
</dbReference>
<dbReference type="PROSITE" id="PS00178">
    <property type="entry name" value="AA_TRNA_LIGASE_I"/>
    <property type="match status" value="1"/>
</dbReference>
<evidence type="ECO:0000256" key="6">
    <source>
        <dbReference type="ARBA" id="ARBA00022917"/>
    </source>
</evidence>
<comment type="catalytic activity">
    <reaction evidence="9">
        <text>tRNA(Ile) + L-isoleucine + ATP = L-isoleucyl-tRNA(Ile) + AMP + diphosphate</text>
        <dbReference type="Rhea" id="RHEA:11060"/>
        <dbReference type="Rhea" id="RHEA-COMP:9666"/>
        <dbReference type="Rhea" id="RHEA-COMP:9695"/>
        <dbReference type="ChEBI" id="CHEBI:30616"/>
        <dbReference type="ChEBI" id="CHEBI:33019"/>
        <dbReference type="ChEBI" id="CHEBI:58045"/>
        <dbReference type="ChEBI" id="CHEBI:78442"/>
        <dbReference type="ChEBI" id="CHEBI:78528"/>
        <dbReference type="ChEBI" id="CHEBI:456215"/>
        <dbReference type="EC" id="6.1.1.5"/>
    </reaction>
</comment>
<dbReference type="GO" id="GO:0000049">
    <property type="term" value="F:tRNA binding"/>
    <property type="evidence" value="ECO:0007669"/>
    <property type="project" value="InterPro"/>
</dbReference>
<dbReference type="EMBL" id="CAXDID020000060">
    <property type="protein sequence ID" value="CAL6009904.1"/>
    <property type="molecule type" value="Genomic_DNA"/>
</dbReference>
<evidence type="ECO:0000256" key="7">
    <source>
        <dbReference type="ARBA" id="ARBA00023146"/>
    </source>
</evidence>
<dbReference type="Pfam" id="PF19302">
    <property type="entry name" value="DUF5915"/>
    <property type="match status" value="1"/>
</dbReference>
<dbReference type="GO" id="GO:0005524">
    <property type="term" value="F:ATP binding"/>
    <property type="evidence" value="ECO:0007669"/>
    <property type="project" value="UniProtKB-KW"/>
</dbReference>
<dbReference type="PANTHER" id="PTHR42780">
    <property type="entry name" value="SOLEUCYL-TRNA SYNTHETASE"/>
    <property type="match status" value="1"/>
</dbReference>
<dbReference type="InterPro" id="IPR002300">
    <property type="entry name" value="aa-tRNA-synth_Ia"/>
</dbReference>
<evidence type="ECO:0000313" key="14">
    <source>
        <dbReference type="EMBL" id="CAL6009904.1"/>
    </source>
</evidence>
<evidence type="ECO:0000256" key="8">
    <source>
        <dbReference type="ARBA" id="ARBA00032665"/>
    </source>
</evidence>
<name>A0AA86RBY4_9EUKA</name>
<dbReference type="InterPro" id="IPR013155">
    <property type="entry name" value="M/V/L/I-tRNA-synth_anticd-bd"/>
</dbReference>
<evidence type="ECO:0000256" key="9">
    <source>
        <dbReference type="ARBA" id="ARBA00048359"/>
    </source>
</evidence>
<evidence type="ECO:0000259" key="12">
    <source>
        <dbReference type="Pfam" id="PF08264"/>
    </source>
</evidence>
<dbReference type="InterPro" id="IPR001412">
    <property type="entry name" value="aa-tRNA-synth_I_CS"/>
</dbReference>
<dbReference type="Proteomes" id="UP001642409">
    <property type="component" value="Unassembled WGS sequence"/>
</dbReference>
<dbReference type="AlphaFoldDB" id="A0AA86RBY4"/>
<dbReference type="SUPFAM" id="SSF50677">
    <property type="entry name" value="ValRS/IleRS/LeuRS editing domain"/>
    <property type="match status" value="1"/>
</dbReference>
<organism evidence="13">
    <name type="scientific">Hexamita inflata</name>
    <dbReference type="NCBI Taxonomy" id="28002"/>
    <lineage>
        <taxon>Eukaryota</taxon>
        <taxon>Metamonada</taxon>
        <taxon>Diplomonadida</taxon>
        <taxon>Hexamitidae</taxon>
        <taxon>Hexamitinae</taxon>
        <taxon>Hexamita</taxon>
    </lineage>
</organism>
<dbReference type="InterPro" id="IPR023586">
    <property type="entry name" value="Ile-tRNA-ligase_type2"/>
</dbReference>
<dbReference type="PRINTS" id="PR00984">
    <property type="entry name" value="TRNASYNTHILE"/>
</dbReference>
<dbReference type="NCBIfam" id="TIGR00392">
    <property type="entry name" value="ileS"/>
    <property type="match status" value="1"/>
</dbReference>
<dbReference type="SUPFAM" id="SSF52374">
    <property type="entry name" value="Nucleotidylyl transferase"/>
    <property type="match status" value="1"/>
</dbReference>
<dbReference type="CDD" id="cd00818">
    <property type="entry name" value="IleRS_core"/>
    <property type="match status" value="1"/>
</dbReference>
<dbReference type="InterPro" id="IPR014729">
    <property type="entry name" value="Rossmann-like_a/b/a_fold"/>
</dbReference>
<evidence type="ECO:0000313" key="13">
    <source>
        <dbReference type="EMBL" id="CAI9970202.1"/>
    </source>
</evidence>
<dbReference type="FunFam" id="3.40.50.620:FF:000023">
    <property type="entry name" value="Isoleucyl-tRNA synthetase,cytoplasmic"/>
    <property type="match status" value="1"/>
</dbReference>
<comment type="similarity">
    <text evidence="1 10">Belongs to the class-I aminoacyl-tRNA synthetase family.</text>
</comment>
<evidence type="ECO:0000256" key="4">
    <source>
        <dbReference type="ARBA" id="ARBA00022741"/>
    </source>
</evidence>
<evidence type="ECO:0000256" key="2">
    <source>
        <dbReference type="ARBA" id="ARBA00013165"/>
    </source>
</evidence>
<dbReference type="Gene3D" id="3.40.50.620">
    <property type="entry name" value="HUPs"/>
    <property type="match status" value="2"/>
</dbReference>
<keyword evidence="7 10" id="KW-0030">Aminoacyl-tRNA synthetase</keyword>
<evidence type="ECO:0000256" key="3">
    <source>
        <dbReference type="ARBA" id="ARBA00022598"/>
    </source>
</evidence>
<dbReference type="SUPFAM" id="SSF47323">
    <property type="entry name" value="Anticodon-binding domain of a subclass of class I aminoacyl-tRNA synthetases"/>
    <property type="match status" value="1"/>
</dbReference>
<gene>
    <name evidence="14" type="ORF">HINF_LOCUS21828</name>
    <name evidence="13" type="ORF">HINF_LOCUS57847</name>
</gene>
<keyword evidence="6 10" id="KW-0648">Protein biosynthesis</keyword>
<feature type="domain" description="Aminoacyl-tRNA synthetase class Ia" evidence="11">
    <location>
        <begin position="20"/>
        <end position="650"/>
    </location>
</feature>
<dbReference type="FunFam" id="3.40.50.620:FF:000133">
    <property type="entry name" value="Isoleucyl-tRNA synthetase, cytoplasmic"/>
    <property type="match status" value="1"/>
</dbReference>
<keyword evidence="5 10" id="KW-0067">ATP-binding</keyword>
<evidence type="ECO:0000256" key="5">
    <source>
        <dbReference type="ARBA" id="ARBA00022840"/>
    </source>
</evidence>
<feature type="domain" description="Methionyl/Valyl/Leucyl/Isoleucyl-tRNA synthetase anticodon-binding" evidence="12">
    <location>
        <begin position="706"/>
        <end position="846"/>
    </location>
</feature>
<keyword evidence="3 10" id="KW-0436">Ligase</keyword>
<dbReference type="EC" id="6.1.1.5" evidence="2"/>